<feature type="signal peptide" evidence="2">
    <location>
        <begin position="1"/>
        <end position="19"/>
    </location>
</feature>
<keyword evidence="2" id="KW-0732">Signal</keyword>
<dbReference type="OrthoDB" id="7984201at2759"/>
<feature type="compositionally biased region" description="Gly residues" evidence="1">
    <location>
        <begin position="36"/>
        <end position="47"/>
    </location>
</feature>
<evidence type="ECO:0000256" key="1">
    <source>
        <dbReference type="SAM" id="MobiDB-lite"/>
    </source>
</evidence>
<protein>
    <submittedName>
        <fullName evidence="3">PLC-like phosphodiesterase, TIM beta/alpha-barrel domain protein</fullName>
    </submittedName>
</protein>
<feature type="chain" id="PRO_5007895322" evidence="2">
    <location>
        <begin position="20"/>
        <end position="393"/>
    </location>
</feature>
<reference evidence="3 4" key="1">
    <citation type="journal article" date="2016" name="Genome Biol. Evol.">
        <title>Divergent and convergent evolution of fungal pathogenicity.</title>
        <authorList>
            <person name="Shang Y."/>
            <person name="Xiao G."/>
            <person name="Zheng P."/>
            <person name="Cen K."/>
            <person name="Zhan S."/>
            <person name="Wang C."/>
        </authorList>
    </citation>
    <scope>NUCLEOTIDE SEQUENCE [LARGE SCALE GENOMIC DNA]</scope>
    <source>
        <strain evidence="3 4">RCEF 264</strain>
    </source>
</reference>
<accession>A0A168AF31</accession>
<evidence type="ECO:0000313" key="3">
    <source>
        <dbReference type="EMBL" id="OAA68655.1"/>
    </source>
</evidence>
<sequence length="393" mass="42766">MLLLLVLSVHLLLFGAAEAAGKRPGSRLLRTSKGTGRFGVGRAGGPGKTRPSPAVLDGKLAITEPCNGHVDLCKRRYSNITFVGAHNSPFVLRNNLAANQALTVTEQLDDGVRFLQAQMQWPTNASVPHFCHTSCDLLDAGPITDWLGEVAHWVAHHPYDVVTVLLGNGNYSTPDRYAPLIASTGLPQYAYVPPHKPMALDDWPTLETMILRGTRVVLLLDYMADETAYPWLLDEFTYLWETPFDPLIDAGDPLPCTVQRPPGLPTEDAVHDRLYLLNHNLNVEVSLLGMTFLIPTVAIADQINAVAGPHSLGDAAAQCASTWQRAPTVLNVDYYNYGSPPGSVFEVAAKLNNVTYDPDTCCGEPAESRADRTSAPWLWTTFAVVVFGIAARV</sequence>
<dbReference type="SUPFAM" id="SSF51695">
    <property type="entry name" value="PLC-like phosphodiesterases"/>
    <property type="match status" value="1"/>
</dbReference>
<dbReference type="GO" id="GO:0008081">
    <property type="term" value="F:phosphoric diester hydrolase activity"/>
    <property type="evidence" value="ECO:0007669"/>
    <property type="project" value="InterPro"/>
</dbReference>
<dbReference type="EMBL" id="AZHD01000001">
    <property type="protein sequence ID" value="OAA68655.1"/>
    <property type="molecule type" value="Genomic_DNA"/>
</dbReference>
<dbReference type="AlphaFoldDB" id="A0A168AF31"/>
<dbReference type="Proteomes" id="UP000076874">
    <property type="component" value="Unassembled WGS sequence"/>
</dbReference>
<dbReference type="Pfam" id="PF26146">
    <property type="entry name" value="PI-PLC_X"/>
    <property type="match status" value="1"/>
</dbReference>
<evidence type="ECO:0000256" key="2">
    <source>
        <dbReference type="SAM" id="SignalP"/>
    </source>
</evidence>
<dbReference type="GO" id="GO:0006629">
    <property type="term" value="P:lipid metabolic process"/>
    <property type="evidence" value="ECO:0007669"/>
    <property type="project" value="InterPro"/>
</dbReference>
<proteinExistence type="predicted"/>
<name>A0A168AF31_9HYPO</name>
<dbReference type="PANTHER" id="PTHR13593:SF140">
    <property type="entry name" value="PLC-LIKE PHOSPHODIESTERASE"/>
    <property type="match status" value="1"/>
</dbReference>
<organism evidence="3 4">
    <name type="scientific">Niveomyces insectorum RCEF 264</name>
    <dbReference type="NCBI Taxonomy" id="1081102"/>
    <lineage>
        <taxon>Eukaryota</taxon>
        <taxon>Fungi</taxon>
        <taxon>Dikarya</taxon>
        <taxon>Ascomycota</taxon>
        <taxon>Pezizomycotina</taxon>
        <taxon>Sordariomycetes</taxon>
        <taxon>Hypocreomycetidae</taxon>
        <taxon>Hypocreales</taxon>
        <taxon>Cordycipitaceae</taxon>
        <taxon>Niveomyces</taxon>
    </lineage>
</organism>
<dbReference type="InterPro" id="IPR051057">
    <property type="entry name" value="PI-PLC_domain"/>
</dbReference>
<dbReference type="InterPro" id="IPR017946">
    <property type="entry name" value="PLC-like_Pdiesterase_TIM-brl"/>
</dbReference>
<comment type="caution">
    <text evidence="3">The sequence shown here is derived from an EMBL/GenBank/DDBJ whole genome shotgun (WGS) entry which is preliminary data.</text>
</comment>
<keyword evidence="4" id="KW-1185">Reference proteome</keyword>
<gene>
    <name evidence="3" type="ORF">SPI_00850</name>
</gene>
<dbReference type="STRING" id="1081102.A0A168AF31"/>
<dbReference type="Gene3D" id="3.20.20.190">
    <property type="entry name" value="Phosphatidylinositol (PI) phosphodiesterase"/>
    <property type="match status" value="1"/>
</dbReference>
<dbReference type="PANTHER" id="PTHR13593">
    <property type="match status" value="1"/>
</dbReference>
<feature type="region of interest" description="Disordered" evidence="1">
    <location>
        <begin position="26"/>
        <end position="52"/>
    </location>
</feature>
<evidence type="ECO:0000313" key="4">
    <source>
        <dbReference type="Proteomes" id="UP000076874"/>
    </source>
</evidence>